<dbReference type="AlphaFoldDB" id="I4CAZ0"/>
<protein>
    <submittedName>
        <fullName evidence="2">Uncharacterized protein</fullName>
    </submittedName>
</protein>
<feature type="coiled-coil region" evidence="1">
    <location>
        <begin position="47"/>
        <end position="81"/>
    </location>
</feature>
<evidence type="ECO:0000313" key="3">
    <source>
        <dbReference type="Proteomes" id="UP000006055"/>
    </source>
</evidence>
<sequence length="87" mass="9846">MTRIIVAAVSCLVVLMGAISAGNAYDTRFMNMYQQVGSSNPSLEARYRQLMRKAQIQHAQIEEWQKKARVAERESSRKRQASAAMVQ</sequence>
<dbReference type="Proteomes" id="UP000006055">
    <property type="component" value="Chromosome"/>
</dbReference>
<proteinExistence type="predicted"/>
<gene>
    <name evidence="2" type="ordered locus">Desti_4093</name>
</gene>
<keyword evidence="1" id="KW-0175">Coiled coil</keyword>
<dbReference type="HOGENOM" id="CLU_2478335_0_0_7"/>
<name>I4CAZ0_DESTA</name>
<keyword evidence="3" id="KW-1185">Reference proteome</keyword>
<organism evidence="2 3">
    <name type="scientific">Desulfomonile tiedjei (strain ATCC 49306 / DSM 6799 / DCB-1)</name>
    <dbReference type="NCBI Taxonomy" id="706587"/>
    <lineage>
        <taxon>Bacteria</taxon>
        <taxon>Pseudomonadati</taxon>
        <taxon>Thermodesulfobacteriota</taxon>
        <taxon>Desulfomonilia</taxon>
        <taxon>Desulfomonilales</taxon>
        <taxon>Desulfomonilaceae</taxon>
        <taxon>Desulfomonile</taxon>
    </lineage>
</organism>
<dbReference type="RefSeq" id="WP_014811856.1">
    <property type="nucleotide sequence ID" value="NC_018025.1"/>
</dbReference>
<dbReference type="EMBL" id="CP003360">
    <property type="protein sequence ID" value="AFM26731.1"/>
    <property type="molecule type" value="Genomic_DNA"/>
</dbReference>
<reference evidence="3" key="1">
    <citation type="submission" date="2012-06" db="EMBL/GenBank/DDBJ databases">
        <title>Complete sequence of chromosome of Desulfomonile tiedjei DSM 6799.</title>
        <authorList>
            <person name="Lucas S."/>
            <person name="Copeland A."/>
            <person name="Lapidus A."/>
            <person name="Glavina del Rio T."/>
            <person name="Dalin E."/>
            <person name="Tice H."/>
            <person name="Bruce D."/>
            <person name="Goodwin L."/>
            <person name="Pitluck S."/>
            <person name="Peters L."/>
            <person name="Ovchinnikova G."/>
            <person name="Zeytun A."/>
            <person name="Lu M."/>
            <person name="Kyrpides N."/>
            <person name="Mavromatis K."/>
            <person name="Ivanova N."/>
            <person name="Brettin T."/>
            <person name="Detter J.C."/>
            <person name="Han C."/>
            <person name="Larimer F."/>
            <person name="Land M."/>
            <person name="Hauser L."/>
            <person name="Markowitz V."/>
            <person name="Cheng J.-F."/>
            <person name="Hugenholtz P."/>
            <person name="Woyke T."/>
            <person name="Wu D."/>
            <person name="Spring S."/>
            <person name="Schroeder M."/>
            <person name="Brambilla E."/>
            <person name="Klenk H.-P."/>
            <person name="Eisen J.A."/>
        </authorList>
    </citation>
    <scope>NUCLEOTIDE SEQUENCE [LARGE SCALE GENOMIC DNA]</scope>
    <source>
        <strain evidence="3">ATCC 49306 / DSM 6799 / DCB-1</strain>
    </source>
</reference>
<dbReference type="KEGG" id="dti:Desti_4093"/>
<accession>I4CAZ0</accession>
<evidence type="ECO:0000313" key="2">
    <source>
        <dbReference type="EMBL" id="AFM26731.1"/>
    </source>
</evidence>
<evidence type="ECO:0000256" key="1">
    <source>
        <dbReference type="SAM" id="Coils"/>
    </source>
</evidence>